<sequence length="288" mass="33331">MTIVSFEGIPTENRVIHITDPLTAGNEEGYGMGYLRSLPLLLHYGVTQFTFPRGWLSASSTDTFDAVVEEREDRQFRYTAIPDLEFDYVLIDTDRRADTLGFDQLCQVTNQDLEDAQTSSTTHKLMDAYKTDRIKELFLLTDTGDFKMQGTVTQKSMAEDVDRISQLDYTDLAQKYIAQNFEKPRLSLGETRNIWLHHAAAEYKDVMGYEPTQIRDLFEFDILKPGIRTWDILEFLASDTAKEDPAHIEAVTRPWVESDNSVIETYIRNALQEFDYDREKVRAYRTED</sequence>
<dbReference type="RefSeq" id="WP_087715613.1">
    <property type="nucleotide sequence ID" value="NZ_MWPH01000005.1"/>
</dbReference>
<accession>A0A202E3Z0</accession>
<protein>
    <submittedName>
        <fullName evidence="1">Uncharacterized protein</fullName>
    </submittedName>
</protein>
<organism evidence="1 2">
    <name type="scientific">Natronolimnobius baerhuensis</name>
    <dbReference type="NCBI Taxonomy" id="253108"/>
    <lineage>
        <taxon>Archaea</taxon>
        <taxon>Methanobacteriati</taxon>
        <taxon>Methanobacteriota</taxon>
        <taxon>Stenosarchaea group</taxon>
        <taxon>Halobacteria</taxon>
        <taxon>Halobacteriales</taxon>
        <taxon>Natrialbaceae</taxon>
        <taxon>Natronolimnobius</taxon>
    </lineage>
</organism>
<comment type="caution">
    <text evidence="1">The sequence shown here is derived from an EMBL/GenBank/DDBJ whole genome shotgun (WGS) entry which is preliminary data.</text>
</comment>
<dbReference type="EMBL" id="MWPH01000005">
    <property type="protein sequence ID" value="OVE82962.1"/>
    <property type="molecule type" value="Genomic_DNA"/>
</dbReference>
<reference evidence="1 2" key="1">
    <citation type="submission" date="2017-02" db="EMBL/GenBank/DDBJ databases">
        <title>Natronthermophilus aegyptiacus gen. nov.,sp. nov., an aerobic, extremely halophilic alkalithermophilic archaeon isolated from the athalassohaline Wadi An Natrun, Egypt.</title>
        <authorList>
            <person name="Zhao B."/>
        </authorList>
    </citation>
    <scope>NUCLEOTIDE SEQUENCE [LARGE SCALE GENOMIC DNA]</scope>
    <source>
        <strain evidence="1 2">CGMCC 1.3597</strain>
    </source>
</reference>
<proteinExistence type="predicted"/>
<name>A0A202E3Z0_9EURY</name>
<evidence type="ECO:0000313" key="1">
    <source>
        <dbReference type="EMBL" id="OVE82962.1"/>
    </source>
</evidence>
<gene>
    <name evidence="1" type="ORF">B2G88_18410</name>
</gene>
<dbReference type="AlphaFoldDB" id="A0A202E3Z0"/>
<evidence type="ECO:0000313" key="2">
    <source>
        <dbReference type="Proteomes" id="UP000196084"/>
    </source>
</evidence>
<dbReference type="OrthoDB" id="382037at2157"/>
<dbReference type="Proteomes" id="UP000196084">
    <property type="component" value="Unassembled WGS sequence"/>
</dbReference>
<keyword evidence="2" id="KW-1185">Reference proteome</keyword>